<sequence>MRKIILYIAISLDGYVADSKGRVDWLGGQDPNSQDTGTYEAFYKTIDTVILGYNTYKQIITELSPDAWVYAGMHSYVFTSRNLENTDDITFKNGDVVSLLKELKGKEGKDIWICGGASIVNQAIKANIIDQYRITIIPTILGSGIPLFDGKNDTIPLELTETITTNGMVELIYEKR</sequence>
<dbReference type="Pfam" id="PF01872">
    <property type="entry name" value="RibD_C"/>
    <property type="match status" value="1"/>
</dbReference>
<dbReference type="SUPFAM" id="SSF53597">
    <property type="entry name" value="Dihydrofolate reductase-like"/>
    <property type="match status" value="1"/>
</dbReference>
<dbReference type="GO" id="GO:0009231">
    <property type="term" value="P:riboflavin biosynthetic process"/>
    <property type="evidence" value="ECO:0007669"/>
    <property type="project" value="InterPro"/>
</dbReference>
<dbReference type="InterPro" id="IPR024072">
    <property type="entry name" value="DHFR-like_dom_sf"/>
</dbReference>
<dbReference type="AlphaFoldDB" id="A0A8J8SI83"/>
<proteinExistence type="predicted"/>
<dbReference type="InterPro" id="IPR002734">
    <property type="entry name" value="RibDG_C"/>
</dbReference>
<dbReference type="EMBL" id="CP058649">
    <property type="protein sequence ID" value="QUI24223.1"/>
    <property type="molecule type" value="Genomic_DNA"/>
</dbReference>
<evidence type="ECO:0000259" key="1">
    <source>
        <dbReference type="Pfam" id="PF01872"/>
    </source>
</evidence>
<feature type="domain" description="Bacterial bifunctional deaminase-reductase C-terminal" evidence="1">
    <location>
        <begin position="2"/>
        <end position="162"/>
    </location>
</feature>
<protein>
    <submittedName>
        <fullName evidence="2">Dihydrofolate reductase</fullName>
    </submittedName>
</protein>
<accession>A0A8J8SI83</accession>
<dbReference type="PANTHER" id="PTHR38011:SF11">
    <property type="entry name" value="2,5-DIAMINO-6-RIBOSYLAMINO-4(3H)-PYRIMIDINONE 5'-PHOSPHATE REDUCTASE"/>
    <property type="match status" value="1"/>
</dbReference>
<dbReference type="Gene3D" id="3.40.430.10">
    <property type="entry name" value="Dihydrofolate Reductase, subunit A"/>
    <property type="match status" value="1"/>
</dbReference>
<dbReference type="PANTHER" id="PTHR38011">
    <property type="entry name" value="DIHYDROFOLATE REDUCTASE FAMILY PROTEIN (AFU_ORTHOLOGUE AFUA_8G06820)"/>
    <property type="match status" value="1"/>
</dbReference>
<dbReference type="KEGG" id="vpy:HZI73_18850"/>
<organism evidence="2 3">
    <name type="scientific">Vallitalea pronyensis</name>
    <dbReference type="NCBI Taxonomy" id="1348613"/>
    <lineage>
        <taxon>Bacteria</taxon>
        <taxon>Bacillati</taxon>
        <taxon>Bacillota</taxon>
        <taxon>Clostridia</taxon>
        <taxon>Lachnospirales</taxon>
        <taxon>Vallitaleaceae</taxon>
        <taxon>Vallitalea</taxon>
    </lineage>
</organism>
<dbReference type="RefSeq" id="WP_212694917.1">
    <property type="nucleotide sequence ID" value="NZ_CP058649.1"/>
</dbReference>
<evidence type="ECO:0000313" key="2">
    <source>
        <dbReference type="EMBL" id="QUI24223.1"/>
    </source>
</evidence>
<gene>
    <name evidence="2" type="ORF">HZI73_18850</name>
</gene>
<evidence type="ECO:0000313" key="3">
    <source>
        <dbReference type="Proteomes" id="UP000683246"/>
    </source>
</evidence>
<dbReference type="InterPro" id="IPR050765">
    <property type="entry name" value="Riboflavin_Biosynth_HTPR"/>
</dbReference>
<reference evidence="2" key="1">
    <citation type="submission" date="2020-07" db="EMBL/GenBank/DDBJ databases">
        <title>Vallitalea pronyensis genome.</title>
        <authorList>
            <person name="Postec A."/>
        </authorList>
    </citation>
    <scope>NUCLEOTIDE SEQUENCE</scope>
    <source>
        <strain evidence="2">FatNI3</strain>
    </source>
</reference>
<keyword evidence="3" id="KW-1185">Reference proteome</keyword>
<dbReference type="Proteomes" id="UP000683246">
    <property type="component" value="Chromosome"/>
</dbReference>
<name>A0A8J8SI83_9FIRM</name>
<dbReference type="GO" id="GO:0008703">
    <property type="term" value="F:5-amino-6-(5-phosphoribosylamino)uracil reductase activity"/>
    <property type="evidence" value="ECO:0007669"/>
    <property type="project" value="InterPro"/>
</dbReference>